<dbReference type="InterPro" id="IPR050514">
    <property type="entry name" value="WAP_four-disulfide_core"/>
</dbReference>
<dbReference type="InterPro" id="IPR036645">
    <property type="entry name" value="Elafin-like_sf"/>
</dbReference>
<dbReference type="Gene3D" id="4.10.75.10">
    <property type="entry name" value="Elafin-like"/>
    <property type="match status" value="2"/>
</dbReference>
<dbReference type="PANTHER" id="PTHR19441">
    <property type="entry name" value="WHEY ACDIC PROTEIN WAP"/>
    <property type="match status" value="1"/>
</dbReference>
<keyword evidence="3" id="KW-1185">Reference proteome</keyword>
<dbReference type="PROSITE" id="PS51390">
    <property type="entry name" value="WAP"/>
    <property type="match status" value="1"/>
</dbReference>
<dbReference type="GO" id="GO:0045087">
    <property type="term" value="P:innate immune response"/>
    <property type="evidence" value="ECO:0007669"/>
    <property type="project" value="TreeGrafter"/>
</dbReference>
<dbReference type="GO" id="GO:0005615">
    <property type="term" value="C:extracellular space"/>
    <property type="evidence" value="ECO:0007669"/>
    <property type="project" value="TreeGrafter"/>
</dbReference>
<dbReference type="PRINTS" id="PR00003">
    <property type="entry name" value="4DISULPHCORE"/>
</dbReference>
<sequence>MTVTVQTIRNAAVVDVDVSAFSDLVSVSCVCITEKPGVCPSKNLGLGACVEMCSQDGDCPNDEKCCMIWFPCCVCITVKPGVCPRRFLGIGLCKKLCVNDIDCPKDEKCCRTKCGRECTPPYEVRPDPCLGPNVC</sequence>
<dbReference type="PANTHER" id="PTHR19441:SF95">
    <property type="entry name" value="PERLWAPIN ISOFORM X1"/>
    <property type="match status" value="1"/>
</dbReference>
<feature type="domain" description="WAP" evidence="1">
    <location>
        <begin position="76"/>
        <end position="122"/>
    </location>
</feature>
<evidence type="ECO:0000313" key="3">
    <source>
        <dbReference type="Proteomes" id="UP000472260"/>
    </source>
</evidence>
<dbReference type="Proteomes" id="UP000472260">
    <property type="component" value="Unassembled WGS sequence"/>
</dbReference>
<dbReference type="GO" id="GO:0004867">
    <property type="term" value="F:serine-type endopeptidase inhibitor activity"/>
    <property type="evidence" value="ECO:0007669"/>
    <property type="project" value="TreeGrafter"/>
</dbReference>
<dbReference type="SUPFAM" id="SSF57256">
    <property type="entry name" value="Elafin-like"/>
    <property type="match status" value="2"/>
</dbReference>
<dbReference type="GO" id="GO:0019731">
    <property type="term" value="P:antibacterial humoral response"/>
    <property type="evidence" value="ECO:0007669"/>
    <property type="project" value="TreeGrafter"/>
</dbReference>
<protein>
    <recommendedName>
        <fullName evidence="1">WAP domain-containing protein</fullName>
    </recommendedName>
</protein>
<evidence type="ECO:0000313" key="2">
    <source>
        <dbReference type="Ensembl" id="ENSSANP00000014838.1"/>
    </source>
</evidence>
<accession>A0A671L3I4</accession>
<organism evidence="2 3">
    <name type="scientific">Sinocyclocheilus anshuiensis</name>
    <dbReference type="NCBI Taxonomy" id="1608454"/>
    <lineage>
        <taxon>Eukaryota</taxon>
        <taxon>Metazoa</taxon>
        <taxon>Chordata</taxon>
        <taxon>Craniata</taxon>
        <taxon>Vertebrata</taxon>
        <taxon>Euteleostomi</taxon>
        <taxon>Actinopterygii</taxon>
        <taxon>Neopterygii</taxon>
        <taxon>Teleostei</taxon>
        <taxon>Ostariophysi</taxon>
        <taxon>Cypriniformes</taxon>
        <taxon>Cyprinidae</taxon>
        <taxon>Cyprininae</taxon>
        <taxon>Sinocyclocheilus</taxon>
    </lineage>
</organism>
<name>A0A671L3I4_9TELE</name>
<dbReference type="SMART" id="SM00217">
    <property type="entry name" value="WAP"/>
    <property type="match status" value="2"/>
</dbReference>
<evidence type="ECO:0000259" key="1">
    <source>
        <dbReference type="PROSITE" id="PS51390"/>
    </source>
</evidence>
<proteinExistence type="predicted"/>
<dbReference type="Ensembl" id="ENSSANT00000015811.1">
    <property type="protein sequence ID" value="ENSSANP00000014838.1"/>
    <property type="gene ID" value="ENSSANG00000007832.1"/>
</dbReference>
<dbReference type="InterPro" id="IPR008197">
    <property type="entry name" value="WAP_dom"/>
</dbReference>
<reference evidence="2" key="1">
    <citation type="submission" date="2025-08" db="UniProtKB">
        <authorList>
            <consortium name="Ensembl"/>
        </authorList>
    </citation>
    <scope>IDENTIFICATION</scope>
</reference>
<dbReference type="AlphaFoldDB" id="A0A671L3I4"/>
<reference evidence="2" key="2">
    <citation type="submission" date="2025-09" db="UniProtKB">
        <authorList>
            <consortium name="Ensembl"/>
        </authorList>
    </citation>
    <scope>IDENTIFICATION</scope>
</reference>
<dbReference type="Pfam" id="PF00095">
    <property type="entry name" value="WAP"/>
    <property type="match status" value="2"/>
</dbReference>